<dbReference type="Pfam" id="PF07479">
    <property type="entry name" value="NAD_Gly3P_dh_C"/>
    <property type="match status" value="1"/>
</dbReference>
<keyword evidence="9 10" id="KW-1208">Phospholipid metabolism</keyword>
<dbReference type="EC" id="1.1.1.94" evidence="10"/>
<feature type="domain" description="Glycerol-3-phosphate dehydrogenase NAD-dependent C-terminal" evidence="17">
    <location>
        <begin position="174"/>
        <end position="310"/>
    </location>
</feature>
<keyword evidence="4 10" id="KW-0521">NADP</keyword>
<keyword evidence="19" id="KW-1185">Reference proteome</keyword>
<feature type="binding site" evidence="13">
    <location>
        <begin position="7"/>
        <end position="12"/>
    </location>
    <ligand>
        <name>NAD(+)</name>
        <dbReference type="ChEBI" id="CHEBI:57540"/>
    </ligand>
</feature>
<feature type="binding site" evidence="12">
    <location>
        <begin position="249"/>
        <end position="250"/>
    </location>
    <ligand>
        <name>substrate</name>
    </ligand>
</feature>
<dbReference type="SUPFAM" id="SSF51735">
    <property type="entry name" value="NAD(P)-binding Rossmann-fold domains"/>
    <property type="match status" value="1"/>
</dbReference>
<feature type="binding site" evidence="10">
    <location>
        <position position="131"/>
    </location>
    <ligand>
        <name>sn-glycerol 3-phosphate</name>
        <dbReference type="ChEBI" id="CHEBI:57597"/>
    </ligand>
</feature>
<feature type="binding site" evidence="10">
    <location>
        <position position="249"/>
    </location>
    <ligand>
        <name>sn-glycerol 3-phosphate</name>
        <dbReference type="ChEBI" id="CHEBI:57597"/>
    </ligand>
</feature>
<reference evidence="18" key="1">
    <citation type="submission" date="2020-10" db="EMBL/GenBank/DDBJ databases">
        <title>Paenihalocynthiibacter styelae gen. nov., sp. nov., isolated from stalked sea squirt Styela clava.</title>
        <authorList>
            <person name="Kim Y.-O."/>
            <person name="Yoon J.-H."/>
        </authorList>
    </citation>
    <scope>NUCLEOTIDE SEQUENCE</scope>
    <source>
        <strain evidence="18">MYP1-1</strain>
    </source>
</reference>
<dbReference type="InterPro" id="IPR006109">
    <property type="entry name" value="G3P_DH_NAD-dep_C"/>
</dbReference>
<dbReference type="InterPro" id="IPR008927">
    <property type="entry name" value="6-PGluconate_DH-like_C_sf"/>
</dbReference>
<comment type="caution">
    <text evidence="18">The sequence shown here is derived from an EMBL/GenBank/DDBJ whole genome shotgun (WGS) entry which is preliminary data.</text>
</comment>
<evidence type="ECO:0000256" key="3">
    <source>
        <dbReference type="ARBA" id="ARBA00022741"/>
    </source>
</evidence>
<dbReference type="GO" id="GO:0008654">
    <property type="term" value="P:phospholipid biosynthetic process"/>
    <property type="evidence" value="ECO:0007669"/>
    <property type="project" value="UniProtKB-KW"/>
</dbReference>
<dbReference type="InterPro" id="IPR036291">
    <property type="entry name" value="NAD(P)-bd_dom_sf"/>
</dbReference>
<comment type="similarity">
    <text evidence="1 10 14">Belongs to the NAD-dependent glycerol-3-phosphate dehydrogenase family.</text>
</comment>
<feature type="binding site" evidence="10">
    <location>
        <position position="249"/>
    </location>
    <ligand>
        <name>NADPH</name>
        <dbReference type="ChEBI" id="CHEBI:57783"/>
    </ligand>
</feature>
<feature type="binding site" evidence="10">
    <location>
        <position position="31"/>
    </location>
    <ligand>
        <name>NADPH</name>
        <dbReference type="ChEBI" id="CHEBI:57783"/>
    </ligand>
</feature>
<dbReference type="PROSITE" id="PS00957">
    <property type="entry name" value="NAD_G3PDH"/>
    <property type="match status" value="1"/>
</dbReference>
<dbReference type="GO" id="GO:0047952">
    <property type="term" value="F:glycerol-3-phosphate dehydrogenase [NAD(P)+] activity"/>
    <property type="evidence" value="ECO:0007669"/>
    <property type="project" value="UniProtKB-UniRule"/>
</dbReference>
<dbReference type="PANTHER" id="PTHR11728:SF1">
    <property type="entry name" value="GLYCEROL-3-PHOSPHATE DEHYDROGENASE [NAD(+)] 2, CHLOROPLASTIC"/>
    <property type="match status" value="1"/>
</dbReference>
<dbReference type="Proteomes" id="UP000640583">
    <property type="component" value="Unassembled WGS sequence"/>
</dbReference>
<dbReference type="InterPro" id="IPR013328">
    <property type="entry name" value="6PGD_dom2"/>
</dbReference>
<evidence type="ECO:0000256" key="14">
    <source>
        <dbReference type="RuleBase" id="RU000437"/>
    </source>
</evidence>
<evidence type="ECO:0000313" key="18">
    <source>
        <dbReference type="EMBL" id="MBI1494822.1"/>
    </source>
</evidence>
<feature type="binding site" evidence="10">
    <location>
        <position position="238"/>
    </location>
    <ligand>
        <name>sn-glycerol 3-phosphate</name>
        <dbReference type="ChEBI" id="CHEBI:57597"/>
    </ligand>
</feature>
<evidence type="ECO:0000256" key="11">
    <source>
        <dbReference type="PIRSR" id="PIRSR000114-1"/>
    </source>
</evidence>
<evidence type="ECO:0000256" key="6">
    <source>
        <dbReference type="ARBA" id="ARBA00023027"/>
    </source>
</evidence>
<comment type="catalytic activity">
    <reaction evidence="10 15">
        <text>sn-glycerol 3-phosphate + NADP(+) = dihydroxyacetone phosphate + NADPH + H(+)</text>
        <dbReference type="Rhea" id="RHEA:11096"/>
        <dbReference type="ChEBI" id="CHEBI:15378"/>
        <dbReference type="ChEBI" id="CHEBI:57597"/>
        <dbReference type="ChEBI" id="CHEBI:57642"/>
        <dbReference type="ChEBI" id="CHEBI:57783"/>
        <dbReference type="ChEBI" id="CHEBI:58349"/>
        <dbReference type="EC" id="1.1.1.94"/>
    </reaction>
</comment>
<keyword evidence="8 10" id="KW-0594">Phospholipid biosynthesis</keyword>
<dbReference type="PIRSF" id="PIRSF000114">
    <property type="entry name" value="Glycerol-3-P_dh"/>
    <property type="match status" value="1"/>
</dbReference>
<dbReference type="GO" id="GO:0046167">
    <property type="term" value="P:glycerol-3-phosphate biosynthetic process"/>
    <property type="evidence" value="ECO:0007669"/>
    <property type="project" value="UniProtKB-UniRule"/>
</dbReference>
<feature type="binding site" evidence="12">
    <location>
        <position position="103"/>
    </location>
    <ligand>
        <name>substrate</name>
    </ligand>
</feature>
<feature type="binding site" evidence="13">
    <location>
        <position position="135"/>
    </location>
    <ligand>
        <name>NAD(+)</name>
        <dbReference type="ChEBI" id="CHEBI:57540"/>
    </ligand>
</feature>
<feature type="binding site" evidence="10">
    <location>
        <position position="250"/>
    </location>
    <ligand>
        <name>sn-glycerol 3-phosphate</name>
        <dbReference type="ChEBI" id="CHEBI:57597"/>
    </ligand>
</feature>
<evidence type="ECO:0000256" key="1">
    <source>
        <dbReference type="ARBA" id="ARBA00011009"/>
    </source>
</evidence>
<dbReference type="SUPFAM" id="SSF48179">
    <property type="entry name" value="6-phosphogluconate dehydrogenase C-terminal domain-like"/>
    <property type="match status" value="1"/>
</dbReference>
<feature type="binding site" evidence="13">
    <location>
        <position position="249"/>
    </location>
    <ligand>
        <name>NAD(+)</name>
        <dbReference type="ChEBI" id="CHEBI:57540"/>
    </ligand>
</feature>
<feature type="active site" description="Proton acceptor" evidence="10 11">
    <location>
        <position position="185"/>
    </location>
</feature>
<evidence type="ECO:0000313" key="19">
    <source>
        <dbReference type="Proteomes" id="UP000640583"/>
    </source>
</evidence>
<comment type="subcellular location">
    <subcellularLocation>
        <location evidence="10">Cytoplasm</location>
    </subcellularLocation>
</comment>
<dbReference type="InterPro" id="IPR006168">
    <property type="entry name" value="G3P_DH_NAD-dep"/>
</dbReference>
<protein>
    <recommendedName>
        <fullName evidence="10">Glycerol-3-phosphate dehydrogenase [NAD(P)+]</fullName>
        <ecNumber evidence="10">1.1.1.94</ecNumber>
    </recommendedName>
    <alternativeName>
        <fullName evidence="10">NAD(P)(+)-dependent glycerol-3-phosphate dehydrogenase</fullName>
    </alternativeName>
    <alternativeName>
        <fullName evidence="10">NAD(P)H-dependent dihydroxyacetone-phosphate reductase</fullName>
    </alternativeName>
</protein>
<keyword evidence="7 10" id="KW-0443">Lipid metabolism</keyword>
<comment type="catalytic activity">
    <reaction evidence="10">
        <text>sn-glycerol 3-phosphate + NAD(+) = dihydroxyacetone phosphate + NADH + H(+)</text>
        <dbReference type="Rhea" id="RHEA:11092"/>
        <dbReference type="ChEBI" id="CHEBI:15378"/>
        <dbReference type="ChEBI" id="CHEBI:57540"/>
        <dbReference type="ChEBI" id="CHEBI:57597"/>
        <dbReference type="ChEBI" id="CHEBI:57642"/>
        <dbReference type="ChEBI" id="CHEBI:57945"/>
        <dbReference type="EC" id="1.1.1.94"/>
    </reaction>
</comment>
<dbReference type="NCBIfam" id="NF000940">
    <property type="entry name" value="PRK00094.1-2"/>
    <property type="match status" value="1"/>
</dbReference>
<feature type="binding site" evidence="10">
    <location>
        <position position="103"/>
    </location>
    <ligand>
        <name>sn-glycerol 3-phosphate</name>
        <dbReference type="ChEBI" id="CHEBI:57597"/>
    </ligand>
</feature>
<dbReference type="GO" id="GO:0046168">
    <property type="term" value="P:glycerol-3-phosphate catabolic process"/>
    <property type="evidence" value="ECO:0007669"/>
    <property type="project" value="InterPro"/>
</dbReference>
<comment type="caution">
    <text evidence="10">Lacks conserved residue(s) required for the propagation of feature annotation.</text>
</comment>
<dbReference type="Gene3D" id="3.40.50.720">
    <property type="entry name" value="NAD(P)-binding Rossmann-like Domain"/>
    <property type="match status" value="1"/>
</dbReference>
<dbReference type="RefSeq" id="WP_228849561.1">
    <property type="nucleotide sequence ID" value="NZ_JADCKQ010000011.1"/>
</dbReference>
<keyword evidence="10" id="KW-0963">Cytoplasm</keyword>
<dbReference type="GO" id="GO:0051287">
    <property type="term" value="F:NAD binding"/>
    <property type="evidence" value="ECO:0007669"/>
    <property type="project" value="InterPro"/>
</dbReference>
<evidence type="ECO:0000256" key="4">
    <source>
        <dbReference type="ARBA" id="ARBA00022857"/>
    </source>
</evidence>
<evidence type="ECO:0000256" key="9">
    <source>
        <dbReference type="ARBA" id="ARBA00023264"/>
    </source>
</evidence>
<organism evidence="18 19">
    <name type="scientific">Halocynthiibacter styelae</name>
    <dbReference type="NCBI Taxonomy" id="2761955"/>
    <lineage>
        <taxon>Bacteria</taxon>
        <taxon>Pseudomonadati</taxon>
        <taxon>Pseudomonadota</taxon>
        <taxon>Alphaproteobacteria</taxon>
        <taxon>Rhodobacterales</taxon>
        <taxon>Paracoccaceae</taxon>
        <taxon>Halocynthiibacter</taxon>
    </lineage>
</organism>
<evidence type="ECO:0000256" key="8">
    <source>
        <dbReference type="ARBA" id="ARBA00023209"/>
    </source>
</evidence>
<feature type="binding site" evidence="10">
    <location>
        <position position="103"/>
    </location>
    <ligand>
        <name>NADPH</name>
        <dbReference type="ChEBI" id="CHEBI:57783"/>
    </ligand>
</feature>
<dbReference type="NCBIfam" id="NF000942">
    <property type="entry name" value="PRK00094.1-4"/>
    <property type="match status" value="1"/>
</dbReference>
<dbReference type="FunFam" id="3.40.50.720:FF:000019">
    <property type="entry name" value="Glycerol-3-phosphate dehydrogenase [NAD(P)+]"/>
    <property type="match status" value="1"/>
</dbReference>
<evidence type="ECO:0000256" key="7">
    <source>
        <dbReference type="ARBA" id="ARBA00023098"/>
    </source>
</evidence>
<dbReference type="PRINTS" id="PR00077">
    <property type="entry name" value="GPDHDRGNASE"/>
</dbReference>
<feature type="domain" description="Glycerol-3-phosphate dehydrogenase NAD-dependent N-terminal" evidence="16">
    <location>
        <begin position="3"/>
        <end position="154"/>
    </location>
</feature>
<dbReference type="Gene3D" id="1.10.1040.10">
    <property type="entry name" value="N-(1-d-carboxylethyl)-l-norvaline Dehydrogenase, domain 2"/>
    <property type="match status" value="1"/>
</dbReference>
<dbReference type="GO" id="GO:0005975">
    <property type="term" value="P:carbohydrate metabolic process"/>
    <property type="evidence" value="ECO:0007669"/>
    <property type="project" value="InterPro"/>
</dbReference>
<evidence type="ECO:0000256" key="12">
    <source>
        <dbReference type="PIRSR" id="PIRSR000114-2"/>
    </source>
</evidence>
<evidence type="ECO:0000256" key="15">
    <source>
        <dbReference type="RuleBase" id="RU000439"/>
    </source>
</evidence>
<name>A0A8J7LQV6_9RHOB</name>
<dbReference type="UniPathway" id="UPA00940"/>
<dbReference type="GO" id="GO:0005829">
    <property type="term" value="C:cytosol"/>
    <property type="evidence" value="ECO:0007669"/>
    <property type="project" value="TreeGrafter"/>
</dbReference>
<dbReference type="HAMAP" id="MF_00394">
    <property type="entry name" value="NAD_Glyc3P_dehydrog"/>
    <property type="match status" value="1"/>
</dbReference>
<feature type="binding site" evidence="10">
    <location>
        <position position="185"/>
    </location>
    <ligand>
        <name>sn-glycerol 3-phosphate</name>
        <dbReference type="ChEBI" id="CHEBI:57597"/>
    </ligand>
</feature>
<evidence type="ECO:0000259" key="16">
    <source>
        <dbReference type="Pfam" id="PF01210"/>
    </source>
</evidence>
<evidence type="ECO:0000256" key="5">
    <source>
        <dbReference type="ARBA" id="ARBA00023002"/>
    </source>
</evidence>
<proteinExistence type="inferred from homology"/>
<accession>A0A8J7LQV6</accession>
<evidence type="ECO:0000256" key="10">
    <source>
        <dbReference type="HAMAP-Rule" id="MF_00394"/>
    </source>
</evidence>
<dbReference type="InterPro" id="IPR011128">
    <property type="entry name" value="G3P_DH_NAD-dep_N"/>
</dbReference>
<comment type="function">
    <text evidence="10">Catalyzes the reduction of the glycolytic intermediate dihydroxyacetone phosphate (DHAP) to sn-glycerol 3-phosphate (G3P), the key precursor for phospholipid synthesis.</text>
</comment>
<keyword evidence="2 10" id="KW-0444">Lipid biosynthesis</keyword>
<feature type="binding site" evidence="10">
    <location>
        <position position="135"/>
    </location>
    <ligand>
        <name>NADPH</name>
        <dbReference type="ChEBI" id="CHEBI:57783"/>
    </ligand>
</feature>
<feature type="binding site" evidence="10">
    <location>
        <position position="248"/>
    </location>
    <ligand>
        <name>sn-glycerol 3-phosphate</name>
        <dbReference type="ChEBI" id="CHEBI:57597"/>
    </ligand>
</feature>
<dbReference type="Pfam" id="PF01210">
    <property type="entry name" value="NAD_Gly3P_dh_N"/>
    <property type="match status" value="1"/>
</dbReference>
<feature type="binding site" evidence="10">
    <location>
        <position position="270"/>
    </location>
    <ligand>
        <name>NADPH</name>
        <dbReference type="ChEBI" id="CHEBI:57783"/>
    </ligand>
</feature>
<gene>
    <name evidence="10" type="primary">gpsA</name>
    <name evidence="18" type="ORF">H1D41_14350</name>
</gene>
<evidence type="ECO:0000256" key="13">
    <source>
        <dbReference type="PIRSR" id="PIRSR000114-3"/>
    </source>
</evidence>
<dbReference type="PANTHER" id="PTHR11728">
    <property type="entry name" value="GLYCEROL-3-PHOSPHATE DEHYDROGENASE"/>
    <property type="match status" value="1"/>
</dbReference>
<comment type="pathway">
    <text evidence="10">Membrane lipid metabolism; glycerophospholipid metabolism.</text>
</comment>
<dbReference type="GO" id="GO:0006650">
    <property type="term" value="P:glycerophospholipid metabolic process"/>
    <property type="evidence" value="ECO:0007669"/>
    <property type="project" value="UniProtKB-UniRule"/>
</dbReference>
<sequence length="320" mass="33452">MSISVIGAGAFGTALAQSHATDGQDVKIWARNPVTVDAINQHHENTTRLAGVKLSESLRATSDLAEATEADHILLCLPMQKLSAFLTENKTLFRGKMLIGCCKGVELTSLSGTSDVIRNAAPDATPAILTGPGFARDIARGLPTAMTLACDHKDADGLQQSLSTSVLRLYLSDDMAGAELGGALKNVVAIACGAVMGAGLGESARAAIITRGFSEMQRLAAHLGAKPETLTGLSGFGDLTLTCTSDQSRNYKYGFDVGTGKIPDPKITTEGVATAQAVANLAEKSDVDMPLTRMIAALTRNEITLSQAVEGLLSRPLRKE</sequence>
<keyword evidence="6 10" id="KW-0520">NAD</keyword>
<dbReference type="EMBL" id="JADCKQ010000011">
    <property type="protein sequence ID" value="MBI1494822.1"/>
    <property type="molecule type" value="Genomic_DNA"/>
</dbReference>
<evidence type="ECO:0000259" key="17">
    <source>
        <dbReference type="Pfam" id="PF07479"/>
    </source>
</evidence>
<keyword evidence="3 10" id="KW-0547">Nucleotide-binding</keyword>
<keyword evidence="5 10" id="KW-0560">Oxidoreductase</keyword>
<evidence type="ECO:0000256" key="2">
    <source>
        <dbReference type="ARBA" id="ARBA00022516"/>
    </source>
</evidence>
<dbReference type="AlphaFoldDB" id="A0A8J7LQV6"/>
<feature type="binding site" evidence="10">
    <location>
        <position position="11"/>
    </location>
    <ligand>
        <name>NADPH</name>
        <dbReference type="ChEBI" id="CHEBI:57783"/>
    </ligand>
</feature>